<dbReference type="Proteomes" id="UP001226091">
    <property type="component" value="Chromosome"/>
</dbReference>
<reference evidence="2" key="1">
    <citation type="journal article" date="2025" name="Aquaculture">
        <title>Assessment of the bioflocculant production and safety properties of Metabacillus hrfriensis sp. nov. based on phenotypic and whole-genome sequencing analysis.</title>
        <authorList>
            <person name="Zhang R."/>
            <person name="Zhao Z."/>
            <person name="Luo L."/>
            <person name="Wang S."/>
            <person name="Guo K."/>
            <person name="Xu W."/>
        </authorList>
    </citation>
    <scope>NUCLEOTIDE SEQUENCE [LARGE SCALE GENOMIC DNA]</scope>
    <source>
        <strain evidence="2">CT-WN-B3</strain>
    </source>
</reference>
<proteinExistence type="predicted"/>
<sequence>MNDYVSIFEGKINSIHHHENGSVLQALYTLKGQEIMCIDSIVQHVFFTPAISFLLLVTPLKNY</sequence>
<dbReference type="EMBL" id="CP126116">
    <property type="protein sequence ID" value="WHZ56250.1"/>
    <property type="molecule type" value="Genomic_DNA"/>
</dbReference>
<evidence type="ECO:0000313" key="1">
    <source>
        <dbReference type="EMBL" id="WHZ56250.1"/>
    </source>
</evidence>
<organism evidence="1 2">
    <name type="scientific">Metabacillus hrfriensis</name>
    <dbReference type="NCBI Taxonomy" id="3048891"/>
    <lineage>
        <taxon>Bacteria</taxon>
        <taxon>Bacillati</taxon>
        <taxon>Bacillota</taxon>
        <taxon>Bacilli</taxon>
        <taxon>Bacillales</taxon>
        <taxon>Bacillaceae</taxon>
        <taxon>Metabacillus</taxon>
    </lineage>
</organism>
<accession>A0ACD4R6Z6</accession>
<gene>
    <name evidence="1" type="ORF">QLQ22_16300</name>
</gene>
<protein>
    <submittedName>
        <fullName evidence="1">VOC family protein</fullName>
    </submittedName>
</protein>
<keyword evidence="2" id="KW-1185">Reference proteome</keyword>
<evidence type="ECO:0000313" key="2">
    <source>
        <dbReference type="Proteomes" id="UP001226091"/>
    </source>
</evidence>
<name>A0ACD4R6Z6_9BACI</name>